<feature type="compositionally biased region" description="Pro residues" evidence="1">
    <location>
        <begin position="25"/>
        <end position="41"/>
    </location>
</feature>
<feature type="compositionally biased region" description="Polar residues" evidence="1">
    <location>
        <begin position="131"/>
        <end position="145"/>
    </location>
</feature>
<dbReference type="Pfam" id="PF12089">
    <property type="entry name" value="DUF3566"/>
    <property type="match status" value="1"/>
</dbReference>
<feature type="region of interest" description="Disordered" evidence="1">
    <location>
        <begin position="1"/>
        <end position="149"/>
    </location>
</feature>
<keyword evidence="2" id="KW-0812">Transmembrane</keyword>
<evidence type="ECO:0000256" key="1">
    <source>
        <dbReference type="SAM" id="MobiDB-lite"/>
    </source>
</evidence>
<dbReference type="RefSeq" id="WP_179911960.1">
    <property type="nucleotide sequence ID" value="NZ_JACBYE010000001.1"/>
</dbReference>
<keyword evidence="2" id="KW-0472">Membrane</keyword>
<sequence>MSGEATGKPTAASGKPARGASASTPPAPPAPSVSSPPPSVPPKKAAGTPSPTSAAGATKVSGSGGSQGAKTTGAQAEAAKTAPSTRPGGTPAAKGPSPIGTVTAATPTSAAPSVSGAPASQGSSTAPARPSVTQADPSTGTTQASPAVKKVVPGPRRVRLAVARIDPWSAMKLSFLLSIALGIMMIVATIVFWMVLDGMYVFTEVDRLVQEVLGDAADVNVLQYVEFKRVVSLATIIAIVDMVLLTALATIGAFLYNVVASLVGGVHLTLIDE</sequence>
<evidence type="ECO:0000259" key="3">
    <source>
        <dbReference type="Pfam" id="PF12089"/>
    </source>
</evidence>
<dbReference type="EMBL" id="JACBYE010000001">
    <property type="protein sequence ID" value="NYS91944.1"/>
    <property type="molecule type" value="Genomic_DNA"/>
</dbReference>
<name>A0A853EQI5_9MICO</name>
<evidence type="ECO:0000313" key="5">
    <source>
        <dbReference type="Proteomes" id="UP000561011"/>
    </source>
</evidence>
<reference evidence="4 5" key="1">
    <citation type="submission" date="2020-07" db="EMBL/GenBank/DDBJ databases">
        <title>MOT database genomes.</title>
        <authorList>
            <person name="Joseph S."/>
            <person name="Aduse-Opoku J."/>
            <person name="Hashim A."/>
            <person name="Wade W."/>
            <person name="Curtis M."/>
        </authorList>
    </citation>
    <scope>NUCLEOTIDE SEQUENCE [LARGE SCALE GENOMIC DNA]</scope>
    <source>
        <strain evidence="4 5">DSM 100099</strain>
    </source>
</reference>
<feature type="domain" description="DUF3566" evidence="3">
    <location>
        <begin position="155"/>
        <end position="272"/>
    </location>
</feature>
<protein>
    <submittedName>
        <fullName evidence="4">DUF3566 domain-containing protein</fullName>
    </submittedName>
</protein>
<gene>
    <name evidence="4" type="ORF">HZZ10_00105</name>
</gene>
<dbReference type="AlphaFoldDB" id="A0A853EQI5"/>
<evidence type="ECO:0000256" key="2">
    <source>
        <dbReference type="SAM" id="Phobius"/>
    </source>
</evidence>
<keyword evidence="2" id="KW-1133">Transmembrane helix</keyword>
<organism evidence="4 5">
    <name type="scientific">Sanguibacter inulinus</name>
    <dbReference type="NCBI Taxonomy" id="60922"/>
    <lineage>
        <taxon>Bacteria</taxon>
        <taxon>Bacillati</taxon>
        <taxon>Actinomycetota</taxon>
        <taxon>Actinomycetes</taxon>
        <taxon>Micrococcales</taxon>
        <taxon>Sanguibacteraceae</taxon>
        <taxon>Sanguibacter</taxon>
    </lineage>
</organism>
<dbReference type="Proteomes" id="UP000561011">
    <property type="component" value="Unassembled WGS sequence"/>
</dbReference>
<accession>A0A853EQI5</accession>
<feature type="transmembrane region" description="Helical" evidence="2">
    <location>
        <begin position="173"/>
        <end position="196"/>
    </location>
</feature>
<evidence type="ECO:0000313" key="4">
    <source>
        <dbReference type="EMBL" id="NYS91944.1"/>
    </source>
</evidence>
<comment type="caution">
    <text evidence="4">The sequence shown here is derived from an EMBL/GenBank/DDBJ whole genome shotgun (WGS) entry which is preliminary data.</text>
</comment>
<keyword evidence="5" id="KW-1185">Reference proteome</keyword>
<proteinExistence type="predicted"/>
<dbReference type="InterPro" id="IPR021949">
    <property type="entry name" value="DUF3566_TM"/>
</dbReference>
<feature type="compositionally biased region" description="Low complexity" evidence="1">
    <location>
        <begin position="100"/>
        <end position="124"/>
    </location>
</feature>
<feature type="transmembrane region" description="Helical" evidence="2">
    <location>
        <begin position="230"/>
        <end position="256"/>
    </location>
</feature>